<protein>
    <recommendedName>
        <fullName evidence="9">AP2/ERF domain-containing protein</fullName>
    </recommendedName>
</protein>
<dbReference type="GO" id="GO:0003700">
    <property type="term" value="F:DNA-binding transcription factor activity"/>
    <property type="evidence" value="ECO:0007669"/>
    <property type="project" value="InterPro"/>
</dbReference>
<comment type="caution">
    <text evidence="10">The sequence shown here is derived from an EMBL/GenBank/DDBJ whole genome shotgun (WGS) entry which is preliminary data.</text>
</comment>
<keyword evidence="6" id="KW-0804">Transcription</keyword>
<keyword evidence="2" id="KW-0936">Ethylene signaling pathway</keyword>
<accession>A0AAD4S2S6</accession>
<evidence type="ECO:0000313" key="11">
    <source>
        <dbReference type="Proteomes" id="UP001202328"/>
    </source>
</evidence>
<dbReference type="PANTHER" id="PTHR31190">
    <property type="entry name" value="DNA-BINDING DOMAIN"/>
    <property type="match status" value="1"/>
</dbReference>
<evidence type="ECO:0000256" key="7">
    <source>
        <dbReference type="ARBA" id="ARBA00023242"/>
    </source>
</evidence>
<evidence type="ECO:0000256" key="2">
    <source>
        <dbReference type="ARBA" id="ARBA00022745"/>
    </source>
</evidence>
<name>A0AAD4S2S6_9MAGN</name>
<dbReference type="CDD" id="cd00018">
    <property type="entry name" value="AP2"/>
    <property type="match status" value="1"/>
</dbReference>
<evidence type="ECO:0000256" key="1">
    <source>
        <dbReference type="ARBA" id="ARBA00004123"/>
    </source>
</evidence>
<dbReference type="SUPFAM" id="SSF54171">
    <property type="entry name" value="DNA-binding domain"/>
    <property type="match status" value="1"/>
</dbReference>
<organism evidence="10 11">
    <name type="scientific">Papaver atlanticum</name>
    <dbReference type="NCBI Taxonomy" id="357466"/>
    <lineage>
        <taxon>Eukaryota</taxon>
        <taxon>Viridiplantae</taxon>
        <taxon>Streptophyta</taxon>
        <taxon>Embryophyta</taxon>
        <taxon>Tracheophyta</taxon>
        <taxon>Spermatophyta</taxon>
        <taxon>Magnoliopsida</taxon>
        <taxon>Ranunculales</taxon>
        <taxon>Papaveraceae</taxon>
        <taxon>Papaveroideae</taxon>
        <taxon>Papaver</taxon>
    </lineage>
</organism>
<dbReference type="AlphaFoldDB" id="A0AAD4S2S6"/>
<keyword evidence="11" id="KW-1185">Reference proteome</keyword>
<dbReference type="InterPro" id="IPR001471">
    <property type="entry name" value="AP2/ERF_dom"/>
</dbReference>
<dbReference type="GO" id="GO:0009873">
    <property type="term" value="P:ethylene-activated signaling pathway"/>
    <property type="evidence" value="ECO:0007669"/>
    <property type="project" value="UniProtKB-KW"/>
</dbReference>
<dbReference type="GO" id="GO:0005634">
    <property type="term" value="C:nucleus"/>
    <property type="evidence" value="ECO:0007669"/>
    <property type="project" value="UniProtKB-SubCell"/>
</dbReference>
<sequence length="164" mass="18724">MNNHISTLDQIEEYLFDDHQNFSLLETQISHTHHSNTQSSIVFESKSQNATISSTSSSTSNHNGQRENNKKASKSLGEWKRYRGVRRRPWGKFAAEIRDPNKKGCRIWLGTFDTDIDAARAYDVAAFQLRGSRAILNFPLEAGKLHSKRREVHDQNTSSGTYLQ</sequence>
<reference evidence="10" key="1">
    <citation type="submission" date="2022-04" db="EMBL/GenBank/DDBJ databases">
        <title>A functionally conserved STORR gene fusion in Papaver species that diverged 16.8 million years ago.</title>
        <authorList>
            <person name="Catania T."/>
        </authorList>
    </citation>
    <scope>NUCLEOTIDE SEQUENCE</scope>
    <source>
        <strain evidence="10">S-188037</strain>
    </source>
</reference>
<dbReference type="EMBL" id="JAJJMB010014829">
    <property type="protein sequence ID" value="KAI3857635.1"/>
    <property type="molecule type" value="Genomic_DNA"/>
</dbReference>
<dbReference type="PRINTS" id="PR00367">
    <property type="entry name" value="ETHRSPELEMNT"/>
</dbReference>
<evidence type="ECO:0000259" key="9">
    <source>
        <dbReference type="PROSITE" id="PS51032"/>
    </source>
</evidence>
<proteinExistence type="predicted"/>
<dbReference type="InterPro" id="IPR044808">
    <property type="entry name" value="ERF_plant"/>
</dbReference>
<dbReference type="InterPro" id="IPR016177">
    <property type="entry name" value="DNA-bd_dom_sf"/>
</dbReference>
<dbReference type="FunFam" id="3.30.730.10:FF:000001">
    <property type="entry name" value="Ethylene-responsive transcription factor 2"/>
    <property type="match status" value="1"/>
</dbReference>
<dbReference type="GO" id="GO:0000976">
    <property type="term" value="F:transcription cis-regulatory region binding"/>
    <property type="evidence" value="ECO:0007669"/>
    <property type="project" value="UniProtKB-ARBA"/>
</dbReference>
<feature type="domain" description="AP2/ERF" evidence="9">
    <location>
        <begin position="81"/>
        <end position="139"/>
    </location>
</feature>
<gene>
    <name evidence="10" type="ORF">MKW98_028899</name>
</gene>
<dbReference type="Proteomes" id="UP001202328">
    <property type="component" value="Unassembled WGS sequence"/>
</dbReference>
<comment type="subcellular location">
    <subcellularLocation>
        <location evidence="1">Nucleus</location>
    </subcellularLocation>
</comment>
<dbReference type="GO" id="GO:0006950">
    <property type="term" value="P:response to stress"/>
    <property type="evidence" value="ECO:0007669"/>
    <property type="project" value="UniProtKB-ARBA"/>
</dbReference>
<evidence type="ECO:0000313" key="10">
    <source>
        <dbReference type="EMBL" id="KAI3857635.1"/>
    </source>
</evidence>
<evidence type="ECO:0000256" key="6">
    <source>
        <dbReference type="ARBA" id="ARBA00023163"/>
    </source>
</evidence>
<dbReference type="PANTHER" id="PTHR31190:SF499">
    <property type="entry name" value="ETHYLENE-RESPONSIVE TRANSCRIPTION FACTOR ERF105"/>
    <property type="match status" value="1"/>
</dbReference>
<evidence type="ECO:0000256" key="8">
    <source>
        <dbReference type="SAM" id="MobiDB-lite"/>
    </source>
</evidence>
<dbReference type="InterPro" id="IPR036955">
    <property type="entry name" value="AP2/ERF_dom_sf"/>
</dbReference>
<evidence type="ECO:0000256" key="4">
    <source>
        <dbReference type="ARBA" id="ARBA00023125"/>
    </source>
</evidence>
<evidence type="ECO:0000256" key="5">
    <source>
        <dbReference type="ARBA" id="ARBA00023159"/>
    </source>
</evidence>
<keyword evidence="7" id="KW-0539">Nucleus</keyword>
<keyword evidence="4" id="KW-0238">DNA-binding</keyword>
<keyword evidence="5" id="KW-0010">Activator</keyword>
<keyword evidence="3" id="KW-0805">Transcription regulation</keyword>
<dbReference type="SMART" id="SM00380">
    <property type="entry name" value="AP2"/>
    <property type="match status" value="1"/>
</dbReference>
<evidence type="ECO:0000256" key="3">
    <source>
        <dbReference type="ARBA" id="ARBA00023015"/>
    </source>
</evidence>
<feature type="compositionally biased region" description="Low complexity" evidence="8">
    <location>
        <begin position="46"/>
        <end position="63"/>
    </location>
</feature>
<dbReference type="Pfam" id="PF00847">
    <property type="entry name" value="AP2"/>
    <property type="match status" value="1"/>
</dbReference>
<dbReference type="PROSITE" id="PS51032">
    <property type="entry name" value="AP2_ERF"/>
    <property type="match status" value="1"/>
</dbReference>
<feature type="region of interest" description="Disordered" evidence="8">
    <location>
        <begin position="46"/>
        <end position="78"/>
    </location>
</feature>
<dbReference type="Gene3D" id="3.30.730.10">
    <property type="entry name" value="AP2/ERF domain"/>
    <property type="match status" value="1"/>
</dbReference>